<dbReference type="Pfam" id="PF03816">
    <property type="entry name" value="LytR_cpsA_psr"/>
    <property type="match status" value="1"/>
</dbReference>
<feature type="compositionally biased region" description="Low complexity" evidence="2">
    <location>
        <begin position="384"/>
        <end position="404"/>
    </location>
</feature>
<dbReference type="NCBIfam" id="TIGR00350">
    <property type="entry name" value="lytR_cpsA_psr"/>
    <property type="match status" value="1"/>
</dbReference>
<keyword evidence="3" id="KW-0812">Transmembrane</keyword>
<keyword evidence="3" id="KW-0472">Membrane</keyword>
<dbReference type="Proteomes" id="UP001231924">
    <property type="component" value="Unassembled WGS sequence"/>
</dbReference>
<keyword evidence="3" id="KW-1133">Transmembrane helix</keyword>
<proteinExistence type="inferred from homology"/>
<dbReference type="EMBL" id="JASVWF010000005">
    <property type="protein sequence ID" value="MDL5158460.1"/>
    <property type="molecule type" value="Genomic_DNA"/>
</dbReference>
<organism evidence="5 6">
    <name type="scientific">Actinomycetospora termitidis</name>
    <dbReference type="NCBI Taxonomy" id="3053470"/>
    <lineage>
        <taxon>Bacteria</taxon>
        <taxon>Bacillati</taxon>
        <taxon>Actinomycetota</taxon>
        <taxon>Actinomycetes</taxon>
        <taxon>Pseudonocardiales</taxon>
        <taxon>Pseudonocardiaceae</taxon>
        <taxon>Actinomycetospora</taxon>
    </lineage>
</organism>
<protein>
    <submittedName>
        <fullName evidence="5">LCP family protein</fullName>
    </submittedName>
</protein>
<dbReference type="InterPro" id="IPR004474">
    <property type="entry name" value="LytR_CpsA_psr"/>
</dbReference>
<accession>A0ABT7MCR7</accession>
<evidence type="ECO:0000313" key="5">
    <source>
        <dbReference type="EMBL" id="MDL5158460.1"/>
    </source>
</evidence>
<keyword evidence="6" id="KW-1185">Reference proteome</keyword>
<reference evidence="5 6" key="1">
    <citation type="submission" date="2023-06" db="EMBL/GenBank/DDBJ databases">
        <title>Actinomycetospora Odt1-22.</title>
        <authorList>
            <person name="Supong K."/>
        </authorList>
    </citation>
    <scope>NUCLEOTIDE SEQUENCE [LARGE SCALE GENOMIC DNA]</scope>
    <source>
        <strain evidence="5 6">Odt1-22</strain>
    </source>
</reference>
<evidence type="ECO:0000259" key="4">
    <source>
        <dbReference type="Pfam" id="PF03816"/>
    </source>
</evidence>
<comment type="similarity">
    <text evidence="1">Belongs to the LytR/CpsA/Psr (LCP) family.</text>
</comment>
<evidence type="ECO:0000256" key="1">
    <source>
        <dbReference type="ARBA" id="ARBA00006068"/>
    </source>
</evidence>
<dbReference type="Gene3D" id="3.40.630.190">
    <property type="entry name" value="LCP protein"/>
    <property type="match status" value="1"/>
</dbReference>
<gene>
    <name evidence="5" type="ORF">QRT03_21010</name>
</gene>
<sequence length="432" mass="43620">MAPAPGVGDPDDPPGREHPPSGGPQALLERLRTVGTNRVLLLVLAAASVVVLLLSGGTVLAARTFDSGLSRVDVISTSFGSVFGTDQNILLVGLDTRTDSFGNPLPKDVLASLNAGGSDAGGDSADTIIVLHIPGGGGPATGFSIPRDSYVELPDGFGQHKINSAYAYGSNAERQKLRADGVSGSELAVQSGAAGARTTIGAVEGLTGLTITHFGAVNLAGFAQISEAIGGVPVCLNKAVNDSFSGAKFSAGQQTVAGPQALAFVRQRHGLPGGDLDRARRQQVFLSSMARTVLSSDTLTDSTKRNALVDAVDKAVTVDRQLDVLDLAAQLQGVSSGSIGFHTIPIKSASYDTEEDGEAVQVEPDKVQDYISDTISGRTEETPAPKAAGGSSSGAASSGSSPGSRAPKTSAAPAVPAEDAGTAAAPTVPCVN</sequence>
<comment type="caution">
    <text evidence="5">The sequence shown here is derived from an EMBL/GenBank/DDBJ whole genome shotgun (WGS) entry which is preliminary data.</text>
</comment>
<dbReference type="PANTHER" id="PTHR33392">
    <property type="entry name" value="POLYISOPRENYL-TEICHOIC ACID--PEPTIDOGLYCAN TEICHOIC ACID TRANSFERASE TAGU"/>
    <property type="match status" value="1"/>
</dbReference>
<evidence type="ECO:0000256" key="3">
    <source>
        <dbReference type="SAM" id="Phobius"/>
    </source>
</evidence>
<dbReference type="RefSeq" id="WP_286055004.1">
    <property type="nucleotide sequence ID" value="NZ_JASVWF010000005.1"/>
</dbReference>
<evidence type="ECO:0000256" key="2">
    <source>
        <dbReference type="SAM" id="MobiDB-lite"/>
    </source>
</evidence>
<evidence type="ECO:0000313" key="6">
    <source>
        <dbReference type="Proteomes" id="UP001231924"/>
    </source>
</evidence>
<name>A0ABT7MCR7_9PSEU</name>
<feature type="region of interest" description="Disordered" evidence="2">
    <location>
        <begin position="376"/>
        <end position="432"/>
    </location>
</feature>
<dbReference type="InterPro" id="IPR050922">
    <property type="entry name" value="LytR/CpsA/Psr_CW_biosynth"/>
</dbReference>
<feature type="domain" description="Cell envelope-related transcriptional attenuator" evidence="4">
    <location>
        <begin position="125"/>
        <end position="293"/>
    </location>
</feature>
<dbReference type="PANTHER" id="PTHR33392:SF6">
    <property type="entry name" value="POLYISOPRENYL-TEICHOIC ACID--PEPTIDOGLYCAN TEICHOIC ACID TRANSFERASE TAGU"/>
    <property type="match status" value="1"/>
</dbReference>
<feature type="region of interest" description="Disordered" evidence="2">
    <location>
        <begin position="1"/>
        <end position="25"/>
    </location>
</feature>
<feature type="transmembrane region" description="Helical" evidence="3">
    <location>
        <begin position="39"/>
        <end position="62"/>
    </location>
</feature>